<accession>A0A7W8IT28</accession>
<dbReference type="SUPFAM" id="SSF52091">
    <property type="entry name" value="SpoIIaa-like"/>
    <property type="match status" value="1"/>
</dbReference>
<dbReference type="PANTHER" id="PTHR33495">
    <property type="entry name" value="ANTI-SIGMA FACTOR ANTAGONIST TM_1081-RELATED-RELATED"/>
    <property type="match status" value="1"/>
</dbReference>
<evidence type="ECO:0000256" key="2">
    <source>
        <dbReference type="RuleBase" id="RU003749"/>
    </source>
</evidence>
<evidence type="ECO:0000313" key="4">
    <source>
        <dbReference type="EMBL" id="MBB5326164.1"/>
    </source>
</evidence>
<dbReference type="InterPro" id="IPR002645">
    <property type="entry name" value="STAS_dom"/>
</dbReference>
<dbReference type="Gene3D" id="3.30.750.24">
    <property type="entry name" value="STAS domain"/>
    <property type="match status" value="1"/>
</dbReference>
<evidence type="ECO:0000313" key="5">
    <source>
        <dbReference type="Proteomes" id="UP000520011"/>
    </source>
</evidence>
<proteinExistence type="inferred from homology"/>
<organism evidence="4 5">
    <name type="scientific">Anoxybacteroides tepidamans</name>
    <dbReference type="NCBI Taxonomy" id="265948"/>
    <lineage>
        <taxon>Bacteria</taxon>
        <taxon>Bacillati</taxon>
        <taxon>Bacillota</taxon>
        <taxon>Bacilli</taxon>
        <taxon>Bacillales</taxon>
        <taxon>Anoxybacillaceae</taxon>
        <taxon>Anoxybacteroides</taxon>
    </lineage>
</organism>
<dbReference type="AlphaFoldDB" id="A0A7W8IT28"/>
<dbReference type="EMBL" id="JACHEP010000030">
    <property type="protein sequence ID" value="MBB5326164.1"/>
    <property type="molecule type" value="Genomic_DNA"/>
</dbReference>
<comment type="caution">
    <text evidence="4">The sequence shown here is derived from an EMBL/GenBank/DDBJ whole genome shotgun (WGS) entry which is preliminary data.</text>
</comment>
<sequence length="103" mass="11779">MFSYECVQDGQNVTVSFKGDLDIEVTETMEEIIKKLQPFQYVHINLGEVPFVDSTGIGLLIHLVDTLKQENKDVTISHIQPDVEEVFKIIQLKEILGEEIFAR</sequence>
<dbReference type="InterPro" id="IPR003658">
    <property type="entry name" value="Anti-sigma_ant"/>
</dbReference>
<gene>
    <name evidence="4" type="ORF">HNQ34_003283</name>
</gene>
<dbReference type="Pfam" id="PF01740">
    <property type="entry name" value="STAS"/>
    <property type="match status" value="1"/>
</dbReference>
<reference evidence="4 5" key="1">
    <citation type="submission" date="2020-08" db="EMBL/GenBank/DDBJ databases">
        <title>Genomic Encyclopedia of Type Strains, Phase IV (KMG-IV): sequencing the most valuable type-strain genomes for metagenomic binning, comparative biology and taxonomic classification.</title>
        <authorList>
            <person name="Goeker M."/>
        </authorList>
    </citation>
    <scope>NUCLEOTIDE SEQUENCE [LARGE SCALE GENOMIC DNA]</scope>
    <source>
        <strain evidence="4 5">DSM 16325</strain>
    </source>
</reference>
<protein>
    <recommendedName>
        <fullName evidence="2">Anti-sigma factor antagonist</fullName>
    </recommendedName>
</protein>
<name>A0A7W8IT28_9BACL</name>
<dbReference type="GO" id="GO:0043856">
    <property type="term" value="F:anti-sigma factor antagonist activity"/>
    <property type="evidence" value="ECO:0007669"/>
    <property type="project" value="InterPro"/>
</dbReference>
<dbReference type="RefSeq" id="WP_312856145.1">
    <property type="nucleotide sequence ID" value="NZ_JACHEP010000030.1"/>
</dbReference>
<comment type="similarity">
    <text evidence="1 2">Belongs to the anti-sigma-factor antagonist family.</text>
</comment>
<evidence type="ECO:0000259" key="3">
    <source>
        <dbReference type="PROSITE" id="PS50801"/>
    </source>
</evidence>
<dbReference type="PROSITE" id="PS50801">
    <property type="entry name" value="STAS"/>
    <property type="match status" value="1"/>
</dbReference>
<evidence type="ECO:0000256" key="1">
    <source>
        <dbReference type="ARBA" id="ARBA00009013"/>
    </source>
</evidence>
<dbReference type="NCBIfam" id="TIGR00377">
    <property type="entry name" value="ant_ant_sig"/>
    <property type="match status" value="1"/>
</dbReference>
<dbReference type="InterPro" id="IPR036513">
    <property type="entry name" value="STAS_dom_sf"/>
</dbReference>
<keyword evidence="5" id="KW-1185">Reference proteome</keyword>
<dbReference type="CDD" id="cd07043">
    <property type="entry name" value="STAS_anti-anti-sigma_factors"/>
    <property type="match status" value="1"/>
</dbReference>
<feature type="domain" description="STAS" evidence="3">
    <location>
        <begin position="13"/>
        <end position="103"/>
    </location>
</feature>
<dbReference type="Proteomes" id="UP000520011">
    <property type="component" value="Unassembled WGS sequence"/>
</dbReference>
<dbReference type="PANTHER" id="PTHR33495:SF2">
    <property type="entry name" value="ANTI-SIGMA FACTOR ANTAGONIST TM_1081-RELATED"/>
    <property type="match status" value="1"/>
</dbReference>